<gene>
    <name evidence="1" type="ORF">NUW54_g1029</name>
</gene>
<reference evidence="1" key="1">
    <citation type="submission" date="2022-08" db="EMBL/GenBank/DDBJ databases">
        <title>Genome Sequence of Pycnoporus sanguineus.</title>
        <authorList>
            <person name="Buettner E."/>
        </authorList>
    </citation>
    <scope>NUCLEOTIDE SEQUENCE</scope>
    <source>
        <strain evidence="1">CG-C14</strain>
    </source>
</reference>
<dbReference type="EMBL" id="JANSHE010000156">
    <property type="protein sequence ID" value="KAJ3015507.1"/>
    <property type="molecule type" value="Genomic_DNA"/>
</dbReference>
<comment type="caution">
    <text evidence="1">The sequence shown here is derived from an EMBL/GenBank/DDBJ whole genome shotgun (WGS) entry which is preliminary data.</text>
</comment>
<name>A0ACC1QA95_9APHY</name>
<proteinExistence type="predicted"/>
<evidence type="ECO:0000313" key="1">
    <source>
        <dbReference type="EMBL" id="KAJ3015507.1"/>
    </source>
</evidence>
<keyword evidence="2" id="KW-1185">Reference proteome</keyword>
<evidence type="ECO:0000313" key="2">
    <source>
        <dbReference type="Proteomes" id="UP001144978"/>
    </source>
</evidence>
<dbReference type="Proteomes" id="UP001144978">
    <property type="component" value="Unassembled WGS sequence"/>
</dbReference>
<protein>
    <submittedName>
        <fullName evidence="1">Uncharacterized protein</fullName>
    </submittedName>
</protein>
<accession>A0ACC1QA95</accession>
<organism evidence="1 2">
    <name type="scientific">Trametes sanguinea</name>
    <dbReference type="NCBI Taxonomy" id="158606"/>
    <lineage>
        <taxon>Eukaryota</taxon>
        <taxon>Fungi</taxon>
        <taxon>Dikarya</taxon>
        <taxon>Basidiomycota</taxon>
        <taxon>Agaricomycotina</taxon>
        <taxon>Agaricomycetes</taxon>
        <taxon>Polyporales</taxon>
        <taxon>Polyporaceae</taxon>
        <taxon>Trametes</taxon>
    </lineage>
</organism>
<sequence>MHRLLEMLSCIRLASQRLATQLEEIAARLFEWVWVRVCPLTLGETMHVPAVIFPVANVQQTVAEASQVRTVGYTLMAGNKLDRIRKLALKQSSRALPDLGNAVAMPNRRSAGELQLGPPPTEKIVNKSVDTHFSLSPMCKSLSPAALKALHDPFEACHLQEVLAARKRISFPTASALCLPALQTPSLTAASTPRIKFRSAAFGAALSAAKIVSLSELNWTLQSRDGLIKVPALVPSQIHLDLKAAGVITEPLLDINDFTQRWIVPESWAYQADLSPFIQQESQTTNSSKTLLVFYGLDTVATINVAGHPVAWVNNQFQEYVYDITE</sequence>